<dbReference type="InParanoid" id="A0A0C3G1M6"/>
<dbReference type="InterPro" id="IPR050982">
    <property type="entry name" value="Auxin_biosynth/cation_transpt"/>
</dbReference>
<keyword evidence="1" id="KW-0285">Flavoprotein</keyword>
<dbReference type="PANTHER" id="PTHR43539:SF68">
    <property type="entry name" value="FLAVIN-BINDING MONOOXYGENASE-LIKE PROTEIN (AFU_ORTHOLOGUE AFUA_4G09220)"/>
    <property type="match status" value="1"/>
</dbReference>
<dbReference type="EMBL" id="KN832984">
    <property type="protein sequence ID" value="KIM85734.1"/>
    <property type="molecule type" value="Genomic_DNA"/>
</dbReference>
<dbReference type="GO" id="GO:0050660">
    <property type="term" value="F:flavin adenine dinucleotide binding"/>
    <property type="evidence" value="ECO:0007669"/>
    <property type="project" value="InterPro"/>
</dbReference>
<evidence type="ECO:0000256" key="3">
    <source>
        <dbReference type="ARBA" id="ARBA00023002"/>
    </source>
</evidence>
<dbReference type="InterPro" id="IPR036188">
    <property type="entry name" value="FAD/NAD-bd_sf"/>
</dbReference>
<proteinExistence type="predicted"/>
<dbReference type="PRINTS" id="PR00469">
    <property type="entry name" value="PNDRDTASEII"/>
</dbReference>
<dbReference type="Gene3D" id="3.50.50.60">
    <property type="entry name" value="FAD/NAD(P)-binding domain"/>
    <property type="match status" value="1"/>
</dbReference>
<sequence length="492" mass="54954">MSHSPKTIATEWLSKFTESASTGDVQSTVSAFLPHGFLRDLLIFSWNNHTLEGHEKISAYLSNSLAPAQITDVRLDEQPGLEPEFFPVTSLITGVAAAFTFESCLFHGRGYFRLCPGESPGEWKALTVFTMADGLKGHEEVGRETGIYGAHTLSWEEVNAKRRANIESDPQVIIIGAGQTGLQIAARFGQMKIPTIVVEANPRVGDNWRKRYPTLVLHTPRAHVNMLYQPFPRNWPTFTPRDKLANWLEQYAESQDIVVWNKSRILPVPRYDDKALRWDVIVDRNGTLIELHPAHIVVAAGTLGAPRTPDVDGYHEFLGEAFHASRFMGAQPFAGKRVIVVGAGNTAADICQDLSFRGAATITMVVRKSTCVVSAKVLNAMLDEAFPEGVPTEISDFKRASIPWPLVRATLIEQREERLAHDKDLHDGLRKAGLKLNEGADGSGQLILVYEKFGEYHTNQVRRGTQTLHEQYSHLLRRLRACGRCSHFCHWI</sequence>
<organism evidence="4 5">
    <name type="scientific">Piloderma croceum (strain F 1598)</name>
    <dbReference type="NCBI Taxonomy" id="765440"/>
    <lineage>
        <taxon>Eukaryota</taxon>
        <taxon>Fungi</taxon>
        <taxon>Dikarya</taxon>
        <taxon>Basidiomycota</taxon>
        <taxon>Agaricomycotina</taxon>
        <taxon>Agaricomycetes</taxon>
        <taxon>Agaricomycetidae</taxon>
        <taxon>Atheliales</taxon>
        <taxon>Atheliaceae</taxon>
        <taxon>Piloderma</taxon>
    </lineage>
</organism>
<evidence type="ECO:0000313" key="5">
    <source>
        <dbReference type="Proteomes" id="UP000054166"/>
    </source>
</evidence>
<reference evidence="4 5" key="1">
    <citation type="submission" date="2014-04" db="EMBL/GenBank/DDBJ databases">
        <authorList>
            <consortium name="DOE Joint Genome Institute"/>
            <person name="Kuo A."/>
            <person name="Tarkka M."/>
            <person name="Buscot F."/>
            <person name="Kohler A."/>
            <person name="Nagy L.G."/>
            <person name="Floudas D."/>
            <person name="Copeland A."/>
            <person name="Barry K.W."/>
            <person name="Cichocki N."/>
            <person name="Veneault-Fourrey C."/>
            <person name="LaButti K."/>
            <person name="Lindquist E.A."/>
            <person name="Lipzen A."/>
            <person name="Lundell T."/>
            <person name="Morin E."/>
            <person name="Murat C."/>
            <person name="Sun H."/>
            <person name="Tunlid A."/>
            <person name="Henrissat B."/>
            <person name="Grigoriev I.V."/>
            <person name="Hibbett D.S."/>
            <person name="Martin F."/>
            <person name="Nordberg H.P."/>
            <person name="Cantor M.N."/>
            <person name="Hua S.X."/>
        </authorList>
    </citation>
    <scope>NUCLEOTIDE SEQUENCE [LARGE SCALE GENOMIC DNA]</scope>
    <source>
        <strain evidence="4 5">F 1598</strain>
    </source>
</reference>
<keyword evidence="5" id="KW-1185">Reference proteome</keyword>
<name>A0A0C3G1M6_PILCF</name>
<keyword evidence="2" id="KW-0274">FAD</keyword>
<dbReference type="PRINTS" id="PR00368">
    <property type="entry name" value="FADPNR"/>
</dbReference>
<dbReference type="GO" id="GO:0004499">
    <property type="term" value="F:N,N-dimethylaniline monooxygenase activity"/>
    <property type="evidence" value="ECO:0007669"/>
    <property type="project" value="InterPro"/>
</dbReference>
<evidence type="ECO:0008006" key="6">
    <source>
        <dbReference type="Google" id="ProtNLM"/>
    </source>
</evidence>
<dbReference type="GO" id="GO:0050661">
    <property type="term" value="F:NADP binding"/>
    <property type="evidence" value="ECO:0007669"/>
    <property type="project" value="InterPro"/>
</dbReference>
<reference evidence="5" key="2">
    <citation type="submission" date="2015-01" db="EMBL/GenBank/DDBJ databases">
        <title>Evolutionary Origins and Diversification of the Mycorrhizal Mutualists.</title>
        <authorList>
            <consortium name="DOE Joint Genome Institute"/>
            <consortium name="Mycorrhizal Genomics Consortium"/>
            <person name="Kohler A."/>
            <person name="Kuo A."/>
            <person name="Nagy L.G."/>
            <person name="Floudas D."/>
            <person name="Copeland A."/>
            <person name="Barry K.W."/>
            <person name="Cichocki N."/>
            <person name="Veneault-Fourrey C."/>
            <person name="LaButti K."/>
            <person name="Lindquist E.A."/>
            <person name="Lipzen A."/>
            <person name="Lundell T."/>
            <person name="Morin E."/>
            <person name="Murat C."/>
            <person name="Riley R."/>
            <person name="Ohm R."/>
            <person name="Sun H."/>
            <person name="Tunlid A."/>
            <person name="Henrissat B."/>
            <person name="Grigoriev I.V."/>
            <person name="Hibbett D.S."/>
            <person name="Martin F."/>
        </authorList>
    </citation>
    <scope>NUCLEOTIDE SEQUENCE [LARGE SCALE GENOMIC DNA]</scope>
    <source>
        <strain evidence="5">F 1598</strain>
    </source>
</reference>
<dbReference type="Pfam" id="PF00743">
    <property type="entry name" value="FMO-like"/>
    <property type="match status" value="1"/>
</dbReference>
<evidence type="ECO:0000313" key="4">
    <source>
        <dbReference type="EMBL" id="KIM85734.1"/>
    </source>
</evidence>
<dbReference type="PANTHER" id="PTHR43539">
    <property type="entry name" value="FLAVIN-BINDING MONOOXYGENASE-LIKE PROTEIN (AFU_ORTHOLOGUE AFUA_4G09220)"/>
    <property type="match status" value="1"/>
</dbReference>
<accession>A0A0C3G1M6</accession>
<evidence type="ECO:0000256" key="1">
    <source>
        <dbReference type="ARBA" id="ARBA00022630"/>
    </source>
</evidence>
<dbReference type="STRING" id="765440.A0A0C3G1M6"/>
<dbReference type="AlphaFoldDB" id="A0A0C3G1M6"/>
<dbReference type="InterPro" id="IPR020946">
    <property type="entry name" value="Flavin_mOase-like"/>
</dbReference>
<dbReference type="Proteomes" id="UP000054166">
    <property type="component" value="Unassembled WGS sequence"/>
</dbReference>
<dbReference type="SUPFAM" id="SSF51905">
    <property type="entry name" value="FAD/NAD(P)-binding domain"/>
    <property type="match status" value="1"/>
</dbReference>
<gene>
    <name evidence="4" type="ORF">PILCRDRAFT_816942</name>
</gene>
<evidence type="ECO:0000256" key="2">
    <source>
        <dbReference type="ARBA" id="ARBA00022827"/>
    </source>
</evidence>
<dbReference type="HOGENOM" id="CLU_015676_1_0_1"/>
<dbReference type="OrthoDB" id="74360at2759"/>
<keyword evidence="3" id="KW-0560">Oxidoreductase</keyword>
<protein>
    <recommendedName>
        <fullName evidence="6">FAD/NAD(P)-binding domain-containing protein</fullName>
    </recommendedName>
</protein>